<sequence length="492" mass="56072">MAQFKGIYKFDDPKKMNNSSSSPQAQDMSLILIPTPDLSTSAQEQPQTSESLHSLLTPSPMVSSTSDSELLRKNINKSNSGTVPSSLNSELCTAVIELITFCAQGIKSYNTPFPIDTTISPYWRFDEADDGRKYLRPAQEFSIEREEIIHIIDTAKQKLKKEDWEFVKNNYHIAYSYQEGWFIMAIGGFIHNETRDNIRRTIQKAADKTLSSLGKLASESGLGILVDTENSIQYLDEEEKIKERFADVGLTVNKELYPSLALEVEHSQTDHAGYDVIHQYLTQSLDLTINIAFAVKIGYKAGSDEGIEVIWTMYHRTINGNEISSRHDTPIVLRDESRKEASNETLNSHVFNLSIRELLRQGQDRDRIFAKEILDARVCVSGRDILQCVIDAEEKTKKRSKQRSVPAMFEGKKRSSFIRKQRQQTKNEDGYNAFEKLRDGAMDRSDIERESKEVNRKTIDEGESFEESDETERGGIHSMVTRHTKKEMGRDL</sequence>
<dbReference type="Proteomes" id="UP000297299">
    <property type="component" value="Unassembled WGS sequence"/>
</dbReference>
<feature type="region of interest" description="Disordered" evidence="1">
    <location>
        <begin position="438"/>
        <end position="492"/>
    </location>
</feature>
<dbReference type="OrthoDB" id="3534794at2759"/>
<proteinExistence type="predicted"/>
<evidence type="ECO:0000256" key="1">
    <source>
        <dbReference type="SAM" id="MobiDB-lite"/>
    </source>
</evidence>
<name>A0A4Y8CCN5_9HELO</name>
<feature type="compositionally biased region" description="Polar residues" evidence="1">
    <location>
        <begin position="16"/>
        <end position="27"/>
    </location>
</feature>
<evidence type="ECO:0000313" key="2">
    <source>
        <dbReference type="EMBL" id="TEY25162.1"/>
    </source>
</evidence>
<dbReference type="AlphaFoldDB" id="A0A4Y8CCN5"/>
<feature type="compositionally biased region" description="Polar residues" evidence="1">
    <location>
        <begin position="37"/>
        <end position="68"/>
    </location>
</feature>
<keyword evidence="3" id="KW-1185">Reference proteome</keyword>
<organism evidence="2 3">
    <name type="scientific">Botryotinia calthae</name>
    <dbReference type="NCBI Taxonomy" id="38488"/>
    <lineage>
        <taxon>Eukaryota</taxon>
        <taxon>Fungi</taxon>
        <taxon>Dikarya</taxon>
        <taxon>Ascomycota</taxon>
        <taxon>Pezizomycotina</taxon>
        <taxon>Leotiomycetes</taxon>
        <taxon>Helotiales</taxon>
        <taxon>Sclerotiniaceae</taxon>
        <taxon>Botryotinia</taxon>
    </lineage>
</organism>
<feature type="compositionally biased region" description="Acidic residues" evidence="1">
    <location>
        <begin position="461"/>
        <end position="470"/>
    </location>
</feature>
<protein>
    <submittedName>
        <fullName evidence="2">Uncharacterized protein</fullName>
    </submittedName>
</protein>
<feature type="region of interest" description="Disordered" evidence="1">
    <location>
        <begin position="1"/>
        <end position="68"/>
    </location>
</feature>
<gene>
    <name evidence="2" type="ORF">BOTCAL_1323g00020</name>
</gene>
<evidence type="ECO:0000313" key="3">
    <source>
        <dbReference type="Proteomes" id="UP000297299"/>
    </source>
</evidence>
<feature type="compositionally biased region" description="Basic and acidic residues" evidence="1">
    <location>
        <begin position="438"/>
        <end position="460"/>
    </location>
</feature>
<comment type="caution">
    <text evidence="2">The sequence shown here is derived from an EMBL/GenBank/DDBJ whole genome shotgun (WGS) entry which is preliminary data.</text>
</comment>
<dbReference type="EMBL" id="PHWZ01001319">
    <property type="protein sequence ID" value="TEY25162.1"/>
    <property type="molecule type" value="Genomic_DNA"/>
</dbReference>
<accession>A0A4Y8CCN5</accession>
<reference evidence="2 3" key="1">
    <citation type="submission" date="2017-11" db="EMBL/GenBank/DDBJ databases">
        <title>Comparative genomics of Botrytis spp.</title>
        <authorList>
            <person name="Valero-Jimenez C.A."/>
            <person name="Tapia P."/>
            <person name="Veloso J."/>
            <person name="Silva-Moreno E."/>
            <person name="Staats M."/>
            <person name="Valdes J.H."/>
            <person name="Van Kan J.A.L."/>
        </authorList>
    </citation>
    <scope>NUCLEOTIDE SEQUENCE [LARGE SCALE GENOMIC DNA]</scope>
    <source>
        <strain evidence="2 3">MUCL2830</strain>
    </source>
</reference>